<evidence type="ECO:0000313" key="3">
    <source>
        <dbReference type="EMBL" id="GEU65539.1"/>
    </source>
</evidence>
<gene>
    <name evidence="3" type="ORF">Tci_037517</name>
</gene>
<name>A0A6L2LWN2_TANCI</name>
<keyword evidence="2" id="KW-0732">Signal</keyword>
<proteinExistence type="predicted"/>
<evidence type="ECO:0000256" key="1">
    <source>
        <dbReference type="SAM" id="MobiDB-lite"/>
    </source>
</evidence>
<dbReference type="AlphaFoldDB" id="A0A6L2LWN2"/>
<feature type="compositionally biased region" description="Gly residues" evidence="1">
    <location>
        <begin position="51"/>
        <end position="60"/>
    </location>
</feature>
<reference evidence="3" key="1">
    <citation type="journal article" date="2019" name="Sci. Rep.">
        <title>Draft genome of Tanacetum cinerariifolium, the natural source of mosquito coil.</title>
        <authorList>
            <person name="Yamashiro T."/>
            <person name="Shiraishi A."/>
            <person name="Satake H."/>
            <person name="Nakayama K."/>
        </authorList>
    </citation>
    <scope>NUCLEOTIDE SEQUENCE</scope>
</reference>
<sequence length="99" mass="10591">MLWRFSSGGALLWRRGVFLLMLTNKGWVDGNGLNLGGRFRKPRGGREIRGGGDGLEGPGGQLSMNSRKDGASLSSDDEDEEEMIGGEAIVDPTSIDLVP</sequence>
<feature type="chain" id="PRO_5026715382" evidence="2">
    <location>
        <begin position="31"/>
        <end position="99"/>
    </location>
</feature>
<organism evidence="3">
    <name type="scientific">Tanacetum cinerariifolium</name>
    <name type="common">Dalmatian daisy</name>
    <name type="synonym">Chrysanthemum cinerariifolium</name>
    <dbReference type="NCBI Taxonomy" id="118510"/>
    <lineage>
        <taxon>Eukaryota</taxon>
        <taxon>Viridiplantae</taxon>
        <taxon>Streptophyta</taxon>
        <taxon>Embryophyta</taxon>
        <taxon>Tracheophyta</taxon>
        <taxon>Spermatophyta</taxon>
        <taxon>Magnoliopsida</taxon>
        <taxon>eudicotyledons</taxon>
        <taxon>Gunneridae</taxon>
        <taxon>Pentapetalae</taxon>
        <taxon>asterids</taxon>
        <taxon>campanulids</taxon>
        <taxon>Asterales</taxon>
        <taxon>Asteraceae</taxon>
        <taxon>Asteroideae</taxon>
        <taxon>Anthemideae</taxon>
        <taxon>Anthemidinae</taxon>
        <taxon>Tanacetum</taxon>
    </lineage>
</organism>
<feature type="signal peptide" evidence="2">
    <location>
        <begin position="1"/>
        <end position="30"/>
    </location>
</feature>
<feature type="compositionally biased region" description="Acidic residues" evidence="1">
    <location>
        <begin position="75"/>
        <end position="84"/>
    </location>
</feature>
<protein>
    <submittedName>
        <fullName evidence="3">Uncharacterized protein</fullName>
    </submittedName>
</protein>
<evidence type="ECO:0000256" key="2">
    <source>
        <dbReference type="SAM" id="SignalP"/>
    </source>
</evidence>
<dbReference type="EMBL" id="BKCJ010005220">
    <property type="protein sequence ID" value="GEU65539.1"/>
    <property type="molecule type" value="Genomic_DNA"/>
</dbReference>
<comment type="caution">
    <text evidence="3">The sequence shown here is derived from an EMBL/GenBank/DDBJ whole genome shotgun (WGS) entry which is preliminary data.</text>
</comment>
<feature type="region of interest" description="Disordered" evidence="1">
    <location>
        <begin position="38"/>
        <end position="99"/>
    </location>
</feature>
<accession>A0A6L2LWN2</accession>